<keyword evidence="1" id="KW-0489">Methyltransferase</keyword>
<dbReference type="SUPFAM" id="SSF53335">
    <property type="entry name" value="S-adenosyl-L-methionine-dependent methyltransferases"/>
    <property type="match status" value="1"/>
</dbReference>
<evidence type="ECO:0000313" key="1">
    <source>
        <dbReference type="EMBL" id="KAH8691815.1"/>
    </source>
</evidence>
<dbReference type="GeneID" id="70248874"/>
<name>A0AAD4KHC3_9EURO</name>
<keyword evidence="1" id="KW-0808">Transferase</keyword>
<dbReference type="GO" id="GO:0008168">
    <property type="term" value="F:methyltransferase activity"/>
    <property type="evidence" value="ECO:0007669"/>
    <property type="project" value="UniProtKB-KW"/>
</dbReference>
<keyword evidence="2" id="KW-1185">Reference proteome</keyword>
<dbReference type="Gene3D" id="3.40.50.150">
    <property type="entry name" value="Vaccinia Virus protein VP39"/>
    <property type="match status" value="1"/>
</dbReference>
<organism evidence="1 2">
    <name type="scientific">Talaromyces proteolyticus</name>
    <dbReference type="NCBI Taxonomy" id="1131652"/>
    <lineage>
        <taxon>Eukaryota</taxon>
        <taxon>Fungi</taxon>
        <taxon>Dikarya</taxon>
        <taxon>Ascomycota</taxon>
        <taxon>Pezizomycotina</taxon>
        <taxon>Eurotiomycetes</taxon>
        <taxon>Eurotiomycetidae</taxon>
        <taxon>Eurotiales</taxon>
        <taxon>Trichocomaceae</taxon>
        <taxon>Talaromyces</taxon>
        <taxon>Talaromyces sect. Bacilispori</taxon>
    </lineage>
</organism>
<dbReference type="CDD" id="cd02440">
    <property type="entry name" value="AdoMet_MTases"/>
    <property type="match status" value="1"/>
</dbReference>
<reference evidence="1" key="1">
    <citation type="submission" date="2021-12" db="EMBL/GenBank/DDBJ databases">
        <title>Convergent genome expansion in fungi linked to evolution of root-endophyte symbiosis.</title>
        <authorList>
            <consortium name="DOE Joint Genome Institute"/>
            <person name="Ke Y.-H."/>
            <person name="Bonito G."/>
            <person name="Liao H.-L."/>
            <person name="Looney B."/>
            <person name="Rojas-Flechas A."/>
            <person name="Nash J."/>
            <person name="Hameed K."/>
            <person name="Schadt C."/>
            <person name="Martin F."/>
            <person name="Crous P.W."/>
            <person name="Miettinen O."/>
            <person name="Magnuson J.K."/>
            <person name="Labbe J."/>
            <person name="Jacobson D."/>
            <person name="Doktycz M.J."/>
            <person name="Veneault-Fourrey C."/>
            <person name="Kuo A."/>
            <person name="Mondo S."/>
            <person name="Calhoun S."/>
            <person name="Riley R."/>
            <person name="Ohm R."/>
            <person name="LaButti K."/>
            <person name="Andreopoulos B."/>
            <person name="Pangilinan J."/>
            <person name="Nolan M."/>
            <person name="Tritt A."/>
            <person name="Clum A."/>
            <person name="Lipzen A."/>
            <person name="Daum C."/>
            <person name="Barry K."/>
            <person name="Grigoriev I.V."/>
            <person name="Vilgalys R."/>
        </authorList>
    </citation>
    <scope>NUCLEOTIDE SEQUENCE</scope>
    <source>
        <strain evidence="1">PMI_201</strain>
    </source>
</reference>
<accession>A0AAD4KHC3</accession>
<dbReference type="AlphaFoldDB" id="A0AAD4KHC3"/>
<comment type="caution">
    <text evidence="1">The sequence shown here is derived from an EMBL/GenBank/DDBJ whole genome shotgun (WGS) entry which is preliminary data.</text>
</comment>
<evidence type="ECO:0000313" key="2">
    <source>
        <dbReference type="Proteomes" id="UP001201262"/>
    </source>
</evidence>
<dbReference type="PANTHER" id="PTHR43591">
    <property type="entry name" value="METHYLTRANSFERASE"/>
    <property type="match status" value="1"/>
</dbReference>
<sequence>MALEASTVPESAAELVIEPDDSIDCIETLSDEDDNDSACGRDESSSLVSLNSAITEYVYKNGRRYANYGSGQHILPNDEMECDRHDFLQHIFGMLFGGRLVFAPIVANPSRILDIGTGTGLWAINVAQMYPSAEVIGTDVSPIQPSWVPPNLSFQMDDAEADWTFSRKFDLIHFQSLNGCIRDWKRLLSQAYENILPGGYLEAKETDVYTRSDDDSIPHDTSLREWEKNCIQACASIGQQLTAPEHLKELMTEIGFVDVEERQFKLPINGWPKNEELKLIGRYQNVQYLEALSPFALGLLVEVAGWSREEMEVFLVNVRKDISNRRFHAYNIVRVITGRKPLAKEY</sequence>
<dbReference type="EMBL" id="JAJTJA010000011">
    <property type="protein sequence ID" value="KAH8691815.1"/>
    <property type="molecule type" value="Genomic_DNA"/>
</dbReference>
<dbReference type="PANTHER" id="PTHR43591:SF10">
    <property type="entry name" value="ABC TRANSMEMBRANE TYPE-1 DOMAIN-CONTAINING PROTEIN-RELATED"/>
    <property type="match status" value="1"/>
</dbReference>
<dbReference type="GO" id="GO:0032259">
    <property type="term" value="P:methylation"/>
    <property type="evidence" value="ECO:0007669"/>
    <property type="project" value="UniProtKB-KW"/>
</dbReference>
<proteinExistence type="predicted"/>
<dbReference type="Pfam" id="PF13489">
    <property type="entry name" value="Methyltransf_23"/>
    <property type="match status" value="1"/>
</dbReference>
<dbReference type="InterPro" id="IPR029063">
    <property type="entry name" value="SAM-dependent_MTases_sf"/>
</dbReference>
<gene>
    <name evidence="1" type="ORF">BGW36DRAFT_400017</name>
</gene>
<protein>
    <submittedName>
        <fullName evidence="1">S-adenosyl-L-methionine-dependent methyltransferase</fullName>
    </submittedName>
</protein>
<dbReference type="Proteomes" id="UP001201262">
    <property type="component" value="Unassembled WGS sequence"/>
</dbReference>
<dbReference type="RefSeq" id="XP_046067812.1">
    <property type="nucleotide sequence ID" value="XM_046218587.1"/>
</dbReference>